<evidence type="ECO:0000313" key="12">
    <source>
        <dbReference type="EMBL" id="HIZ14668.1"/>
    </source>
</evidence>
<feature type="transmembrane region" description="Helical" evidence="10">
    <location>
        <begin position="54"/>
        <end position="72"/>
    </location>
</feature>
<evidence type="ECO:0000256" key="4">
    <source>
        <dbReference type="ARBA" id="ARBA00022475"/>
    </source>
</evidence>
<keyword evidence="8 10" id="KW-0811">Translocation</keyword>
<name>A0A9D2IKP7_9BACT</name>
<dbReference type="GO" id="GO:0015450">
    <property type="term" value="F:protein-transporting ATPase activity"/>
    <property type="evidence" value="ECO:0007669"/>
    <property type="project" value="UniProtKB-UniRule"/>
</dbReference>
<sequence length="130" mass="13429">MYIFLVILIIIASILLVLAVLAQNPKGGMAANFGASNQVMGVRQTADFLERSSWTLAIAIVVLSLLASIAMSSQRRANNGGSDAIIEQVVAEPEIALPNTVAPATAAPAATETPAEAEQPAAETTETPAE</sequence>
<keyword evidence="4 10" id="KW-1003">Cell membrane</keyword>
<feature type="compositionally biased region" description="Low complexity" evidence="11">
    <location>
        <begin position="102"/>
        <end position="130"/>
    </location>
</feature>
<keyword evidence="7 10" id="KW-1133">Transmembrane helix</keyword>
<dbReference type="Pfam" id="PF03840">
    <property type="entry name" value="SecG"/>
    <property type="match status" value="1"/>
</dbReference>
<dbReference type="GO" id="GO:0005886">
    <property type="term" value="C:plasma membrane"/>
    <property type="evidence" value="ECO:0007669"/>
    <property type="project" value="UniProtKB-SubCell"/>
</dbReference>
<dbReference type="InterPro" id="IPR004692">
    <property type="entry name" value="SecG"/>
</dbReference>
<organism evidence="12 13">
    <name type="scientific">Candidatus Tidjanibacter faecipullorum</name>
    <dbReference type="NCBI Taxonomy" id="2838766"/>
    <lineage>
        <taxon>Bacteria</taxon>
        <taxon>Pseudomonadati</taxon>
        <taxon>Bacteroidota</taxon>
        <taxon>Bacteroidia</taxon>
        <taxon>Bacteroidales</taxon>
        <taxon>Rikenellaceae</taxon>
        <taxon>Tidjanibacter</taxon>
    </lineage>
</organism>
<comment type="function">
    <text evidence="10">Involved in protein export. Participates in an early event of protein translocation.</text>
</comment>
<dbReference type="PANTHER" id="PTHR34182:SF1">
    <property type="entry name" value="PROTEIN-EXPORT MEMBRANE PROTEIN SECG"/>
    <property type="match status" value="1"/>
</dbReference>
<dbReference type="AlphaFoldDB" id="A0A9D2IKP7"/>
<protein>
    <recommendedName>
        <fullName evidence="10">Protein-export membrane protein SecG</fullName>
    </recommendedName>
</protein>
<evidence type="ECO:0000256" key="7">
    <source>
        <dbReference type="ARBA" id="ARBA00022989"/>
    </source>
</evidence>
<dbReference type="GO" id="GO:0043952">
    <property type="term" value="P:protein transport by the Sec complex"/>
    <property type="evidence" value="ECO:0007669"/>
    <property type="project" value="TreeGrafter"/>
</dbReference>
<keyword evidence="9 10" id="KW-0472">Membrane</keyword>
<dbReference type="Proteomes" id="UP000824014">
    <property type="component" value="Unassembled WGS sequence"/>
</dbReference>
<gene>
    <name evidence="12" type="primary">secG</name>
    <name evidence="12" type="ORF">H9816_01955</name>
</gene>
<reference evidence="12" key="2">
    <citation type="submission" date="2021-04" db="EMBL/GenBank/DDBJ databases">
        <authorList>
            <person name="Gilroy R."/>
        </authorList>
    </citation>
    <scope>NUCLEOTIDE SEQUENCE</scope>
    <source>
        <strain evidence="12">ChiHjej11B10-19426</strain>
    </source>
</reference>
<accession>A0A9D2IKP7</accession>
<keyword evidence="5 10" id="KW-0812">Transmembrane</keyword>
<evidence type="ECO:0000256" key="11">
    <source>
        <dbReference type="SAM" id="MobiDB-lite"/>
    </source>
</evidence>
<evidence type="ECO:0000313" key="13">
    <source>
        <dbReference type="Proteomes" id="UP000824014"/>
    </source>
</evidence>
<evidence type="ECO:0000256" key="3">
    <source>
        <dbReference type="ARBA" id="ARBA00022448"/>
    </source>
</evidence>
<reference evidence="12" key="1">
    <citation type="journal article" date="2021" name="PeerJ">
        <title>Extensive microbial diversity within the chicken gut microbiome revealed by metagenomics and culture.</title>
        <authorList>
            <person name="Gilroy R."/>
            <person name="Ravi A."/>
            <person name="Getino M."/>
            <person name="Pursley I."/>
            <person name="Horton D.L."/>
            <person name="Alikhan N.F."/>
            <person name="Baker D."/>
            <person name="Gharbi K."/>
            <person name="Hall N."/>
            <person name="Watson M."/>
            <person name="Adriaenssens E.M."/>
            <person name="Foster-Nyarko E."/>
            <person name="Jarju S."/>
            <person name="Secka A."/>
            <person name="Antonio M."/>
            <person name="Oren A."/>
            <person name="Chaudhuri R.R."/>
            <person name="La Ragione R."/>
            <person name="Hildebrand F."/>
            <person name="Pallen M.J."/>
        </authorList>
    </citation>
    <scope>NUCLEOTIDE SEQUENCE</scope>
    <source>
        <strain evidence="12">ChiHjej11B10-19426</strain>
    </source>
</reference>
<keyword evidence="3 10" id="KW-0813">Transport</keyword>
<comment type="similarity">
    <text evidence="2 10">Belongs to the SecG family.</text>
</comment>
<comment type="caution">
    <text evidence="12">The sequence shown here is derived from an EMBL/GenBank/DDBJ whole genome shotgun (WGS) entry which is preliminary data.</text>
</comment>
<keyword evidence="6 10" id="KW-0653">Protein transport</keyword>
<evidence type="ECO:0000256" key="2">
    <source>
        <dbReference type="ARBA" id="ARBA00008445"/>
    </source>
</evidence>
<evidence type="ECO:0000256" key="6">
    <source>
        <dbReference type="ARBA" id="ARBA00022927"/>
    </source>
</evidence>
<evidence type="ECO:0000256" key="5">
    <source>
        <dbReference type="ARBA" id="ARBA00022692"/>
    </source>
</evidence>
<comment type="subcellular location">
    <subcellularLocation>
        <location evidence="1 10">Cell membrane</location>
        <topology evidence="1 10">Multi-pass membrane protein</topology>
    </subcellularLocation>
</comment>
<dbReference type="GO" id="GO:0009306">
    <property type="term" value="P:protein secretion"/>
    <property type="evidence" value="ECO:0007669"/>
    <property type="project" value="UniProtKB-UniRule"/>
</dbReference>
<evidence type="ECO:0000256" key="9">
    <source>
        <dbReference type="ARBA" id="ARBA00023136"/>
    </source>
</evidence>
<comment type="caution">
    <text evidence="10">Lacks conserved residue(s) required for the propagation of feature annotation.</text>
</comment>
<dbReference type="PANTHER" id="PTHR34182">
    <property type="entry name" value="PROTEIN-EXPORT MEMBRANE PROTEIN SECG"/>
    <property type="match status" value="1"/>
</dbReference>
<proteinExistence type="inferred from homology"/>
<dbReference type="NCBIfam" id="TIGR00810">
    <property type="entry name" value="secG"/>
    <property type="match status" value="1"/>
</dbReference>
<dbReference type="EMBL" id="DXCC01000005">
    <property type="protein sequence ID" value="HIZ14668.1"/>
    <property type="molecule type" value="Genomic_DNA"/>
</dbReference>
<dbReference type="GO" id="GO:0065002">
    <property type="term" value="P:intracellular protein transmembrane transport"/>
    <property type="evidence" value="ECO:0007669"/>
    <property type="project" value="TreeGrafter"/>
</dbReference>
<evidence type="ECO:0000256" key="10">
    <source>
        <dbReference type="RuleBase" id="RU365087"/>
    </source>
</evidence>
<evidence type="ECO:0000256" key="1">
    <source>
        <dbReference type="ARBA" id="ARBA00004651"/>
    </source>
</evidence>
<feature type="region of interest" description="Disordered" evidence="11">
    <location>
        <begin position="101"/>
        <end position="130"/>
    </location>
</feature>
<evidence type="ECO:0000256" key="8">
    <source>
        <dbReference type="ARBA" id="ARBA00023010"/>
    </source>
</evidence>